<dbReference type="PROSITE" id="PS00237">
    <property type="entry name" value="G_PROTEIN_RECEP_F1_1"/>
    <property type="match status" value="1"/>
</dbReference>
<evidence type="ECO:0000313" key="16">
    <source>
        <dbReference type="EMBL" id="KAG8544716.1"/>
    </source>
</evidence>
<feature type="transmembrane region" description="Helical" evidence="14">
    <location>
        <begin position="57"/>
        <end position="78"/>
    </location>
</feature>
<evidence type="ECO:0000256" key="8">
    <source>
        <dbReference type="ARBA" id="ARBA00023136"/>
    </source>
</evidence>
<dbReference type="InterPro" id="IPR017452">
    <property type="entry name" value="GPCR_Rhodpsn_7TM"/>
</dbReference>
<keyword evidence="5 14" id="KW-0552">Olfaction</keyword>
<comment type="caution">
    <text evidence="16">The sequence shown here is derived from an EMBL/GenBank/DDBJ whole genome shotgun (WGS) entry which is preliminary data.</text>
</comment>
<feature type="transmembrane region" description="Helical" evidence="14">
    <location>
        <begin position="270"/>
        <end position="289"/>
    </location>
</feature>
<protein>
    <recommendedName>
        <fullName evidence="14">Olfactory receptor</fullName>
    </recommendedName>
</protein>
<evidence type="ECO:0000256" key="5">
    <source>
        <dbReference type="ARBA" id="ARBA00022725"/>
    </source>
</evidence>
<keyword evidence="8 14" id="KW-0472">Membrane</keyword>
<dbReference type="Proteomes" id="UP000824782">
    <property type="component" value="Unassembled WGS sequence"/>
</dbReference>
<keyword evidence="12 13" id="KW-0807">Transducer</keyword>
<proteinExistence type="inferred from homology"/>
<feature type="transmembrane region" description="Helical" evidence="14">
    <location>
        <begin position="197"/>
        <end position="222"/>
    </location>
</feature>
<sequence>MENVNVTEFMLIGFKNLNNFRIFIFILFLIIYIFTLSGNLLIILLVATSARLHSPMYFFLFNLSISEVVFITNIIPNMLDNLLSEDDAISFPGCLTQYYFFSSTATTECLLLGIMSYDRYLAICKPLHYFSLMNIQFCCRTATWAWLAGLTISMITLTLLCKSQFCGPNLIDNFFCDLSPLIELSCSDTFIIEMESFIFASLLTLLPFIFIITTYIIILYNIYKIPSSTGRKKAFSTCSSHLAVVAIYYGTLITMYVAPSGKQIFSIRKALSLLYTVVTPLLNPIVYSLRNKEIHNALNTLLKNVVKPFNKHLSL</sequence>
<feature type="transmembrane region" description="Helical" evidence="14">
    <location>
        <begin position="98"/>
        <end position="117"/>
    </location>
</feature>
<feature type="transmembrane region" description="Helical" evidence="14">
    <location>
        <begin position="234"/>
        <end position="258"/>
    </location>
</feature>
<dbReference type="EMBL" id="WNYA01002037">
    <property type="protein sequence ID" value="KAG8544716.1"/>
    <property type="molecule type" value="Genomic_DNA"/>
</dbReference>
<name>A0AAV6ZDX7_ENGPU</name>
<keyword evidence="10 13" id="KW-0675">Receptor</keyword>
<accession>A0AAV6ZDX7</accession>
<evidence type="ECO:0000256" key="3">
    <source>
        <dbReference type="ARBA" id="ARBA00022606"/>
    </source>
</evidence>
<dbReference type="GO" id="GO:0004930">
    <property type="term" value="F:G protein-coupled receptor activity"/>
    <property type="evidence" value="ECO:0007669"/>
    <property type="project" value="UniProtKB-KW"/>
</dbReference>
<dbReference type="PANTHER" id="PTHR24242:SF393">
    <property type="entry name" value="OLFACTORY RECEPTOR"/>
    <property type="match status" value="1"/>
</dbReference>
<evidence type="ECO:0000256" key="4">
    <source>
        <dbReference type="ARBA" id="ARBA00022692"/>
    </source>
</evidence>
<keyword evidence="2 14" id="KW-1003">Cell membrane</keyword>
<dbReference type="FunFam" id="1.20.1070.10:FF:000010">
    <property type="entry name" value="Olfactory receptor"/>
    <property type="match status" value="1"/>
</dbReference>
<organism evidence="16 17">
    <name type="scientific">Engystomops pustulosus</name>
    <name type="common">Tungara frog</name>
    <name type="synonym">Physalaemus pustulosus</name>
    <dbReference type="NCBI Taxonomy" id="76066"/>
    <lineage>
        <taxon>Eukaryota</taxon>
        <taxon>Metazoa</taxon>
        <taxon>Chordata</taxon>
        <taxon>Craniata</taxon>
        <taxon>Vertebrata</taxon>
        <taxon>Euteleostomi</taxon>
        <taxon>Amphibia</taxon>
        <taxon>Batrachia</taxon>
        <taxon>Anura</taxon>
        <taxon>Neobatrachia</taxon>
        <taxon>Hyloidea</taxon>
        <taxon>Leptodactylidae</taxon>
        <taxon>Leiuperinae</taxon>
        <taxon>Engystomops</taxon>
    </lineage>
</organism>
<evidence type="ECO:0000256" key="7">
    <source>
        <dbReference type="ARBA" id="ARBA00023040"/>
    </source>
</evidence>
<comment type="similarity">
    <text evidence="13">Belongs to the G-protein coupled receptor 1 family.</text>
</comment>
<evidence type="ECO:0000313" key="17">
    <source>
        <dbReference type="Proteomes" id="UP000824782"/>
    </source>
</evidence>
<evidence type="ECO:0000256" key="11">
    <source>
        <dbReference type="ARBA" id="ARBA00023180"/>
    </source>
</evidence>
<keyword evidence="4 13" id="KW-0812">Transmembrane</keyword>
<keyword evidence="7 13" id="KW-0297">G-protein coupled receptor</keyword>
<evidence type="ECO:0000256" key="13">
    <source>
        <dbReference type="RuleBase" id="RU000688"/>
    </source>
</evidence>
<keyword evidence="9" id="KW-1015">Disulfide bond</keyword>
<dbReference type="GO" id="GO:0005886">
    <property type="term" value="C:plasma membrane"/>
    <property type="evidence" value="ECO:0007669"/>
    <property type="project" value="UniProtKB-SubCell"/>
</dbReference>
<dbReference type="PROSITE" id="PS50262">
    <property type="entry name" value="G_PROTEIN_RECEP_F1_2"/>
    <property type="match status" value="1"/>
</dbReference>
<dbReference type="GO" id="GO:0004984">
    <property type="term" value="F:olfactory receptor activity"/>
    <property type="evidence" value="ECO:0007669"/>
    <property type="project" value="InterPro"/>
</dbReference>
<evidence type="ECO:0000256" key="12">
    <source>
        <dbReference type="ARBA" id="ARBA00023224"/>
    </source>
</evidence>
<dbReference type="PRINTS" id="PR00245">
    <property type="entry name" value="OLFACTORYR"/>
</dbReference>
<dbReference type="Pfam" id="PF13853">
    <property type="entry name" value="7tm_4"/>
    <property type="match status" value="1"/>
</dbReference>
<dbReference type="AlphaFoldDB" id="A0AAV6ZDX7"/>
<evidence type="ECO:0000256" key="2">
    <source>
        <dbReference type="ARBA" id="ARBA00022475"/>
    </source>
</evidence>
<keyword evidence="17" id="KW-1185">Reference proteome</keyword>
<evidence type="ECO:0000256" key="6">
    <source>
        <dbReference type="ARBA" id="ARBA00022989"/>
    </source>
</evidence>
<evidence type="ECO:0000256" key="10">
    <source>
        <dbReference type="ARBA" id="ARBA00023170"/>
    </source>
</evidence>
<dbReference type="InterPro" id="IPR000276">
    <property type="entry name" value="GPCR_Rhodpsn"/>
</dbReference>
<dbReference type="InterPro" id="IPR050939">
    <property type="entry name" value="Olfactory_GPCR1"/>
</dbReference>
<dbReference type="Gene3D" id="1.20.1070.10">
    <property type="entry name" value="Rhodopsin 7-helix transmembrane proteins"/>
    <property type="match status" value="1"/>
</dbReference>
<dbReference type="PRINTS" id="PR00237">
    <property type="entry name" value="GPCRRHODOPSN"/>
</dbReference>
<reference evidence="16" key="1">
    <citation type="thesis" date="2020" institute="ProQuest LLC" country="789 East Eisenhower Parkway, Ann Arbor, MI, USA">
        <title>Comparative Genomics and Chromosome Evolution.</title>
        <authorList>
            <person name="Mudd A.B."/>
        </authorList>
    </citation>
    <scope>NUCLEOTIDE SEQUENCE</scope>
    <source>
        <strain evidence="16">237g6f4</strain>
        <tissue evidence="16">Blood</tissue>
    </source>
</reference>
<keyword evidence="3 14" id="KW-0716">Sensory transduction</keyword>
<comment type="subcellular location">
    <subcellularLocation>
        <location evidence="1 14">Cell membrane</location>
        <topology evidence="1 14">Multi-pass membrane protein</topology>
    </subcellularLocation>
</comment>
<evidence type="ECO:0000256" key="9">
    <source>
        <dbReference type="ARBA" id="ARBA00023157"/>
    </source>
</evidence>
<dbReference type="SUPFAM" id="SSF81321">
    <property type="entry name" value="Family A G protein-coupled receptor-like"/>
    <property type="match status" value="1"/>
</dbReference>
<feature type="transmembrane region" description="Helical" evidence="14">
    <location>
        <begin position="20"/>
        <end position="45"/>
    </location>
</feature>
<gene>
    <name evidence="16" type="ORF">GDO81_022009</name>
</gene>
<evidence type="ECO:0000259" key="15">
    <source>
        <dbReference type="PROSITE" id="PS50262"/>
    </source>
</evidence>
<evidence type="ECO:0000256" key="1">
    <source>
        <dbReference type="ARBA" id="ARBA00004651"/>
    </source>
</evidence>
<dbReference type="PANTHER" id="PTHR24242">
    <property type="entry name" value="G-PROTEIN COUPLED RECEPTOR"/>
    <property type="match status" value="1"/>
</dbReference>
<keyword evidence="11" id="KW-0325">Glycoprotein</keyword>
<keyword evidence="6 14" id="KW-1133">Transmembrane helix</keyword>
<dbReference type="InterPro" id="IPR000725">
    <property type="entry name" value="Olfact_rcpt"/>
</dbReference>
<feature type="domain" description="G-protein coupled receptors family 1 profile" evidence="15">
    <location>
        <begin position="38"/>
        <end position="287"/>
    </location>
</feature>
<feature type="transmembrane region" description="Helical" evidence="14">
    <location>
        <begin position="137"/>
        <end position="160"/>
    </location>
</feature>
<evidence type="ECO:0000256" key="14">
    <source>
        <dbReference type="RuleBase" id="RU363047"/>
    </source>
</evidence>